<accession>A0A8X6XBW3</accession>
<dbReference type="AlphaFoldDB" id="A0A8X6XBW3"/>
<gene>
    <name evidence="3" type="primary">ALC62_03866</name>
    <name evidence="3" type="ORF">TNIN_322251</name>
</gene>
<dbReference type="InterPro" id="IPR001878">
    <property type="entry name" value="Znf_CCHC"/>
</dbReference>
<feature type="domain" description="CCHC-type" evidence="2">
    <location>
        <begin position="114"/>
        <end position="128"/>
    </location>
</feature>
<comment type="caution">
    <text evidence="3">The sequence shown here is derived from an EMBL/GenBank/DDBJ whole genome shotgun (WGS) entry which is preliminary data.</text>
</comment>
<sequence length="510" mass="58928">MEEFKISFNSAEVHEMLQKRKMKSNESPLEYFYSMKEISQQSSIDDQALITYIIKGINDSTQNKIMLFGCTSIVEFKTKLRVYETYKREMKQSESFNRVPNVNNEVGKRSQIHCYNCQQQGHKSYECKAKIRNSKPKNFNYTKGLKTPTTHTHTVQDFPPNPCKFCTQLGIMNAFHWGYIHALINRVELKQYHNQNNDNYFVLGYLNNKTFVHNKGKGKKYNSNSFKKILLNIDTGSTINIIPAAMVEKLNVSVEEYNVLNVKQTKRILKLNQTCTLDLKVGSLVRSVRFFILNTDLPYARLGLRSCIAFQLIIDCVKQVVVQKGRNLINFSSSEGSDLSLHINPENKVKEGIFESEMKNDKTKECSIVKGKKGNCSQVKKKEKVNKDEIDVVKNRTRENNVLKFSNISETDSDNGCTRCQIEVEDNSETKDFGENFELKKILECYEDVFAKDKYGVGTIRIEPQRLEEIKEAQKRDNLTGNFIEINNVLCIRKKNFTKIAHTHTQFPIP</sequence>
<evidence type="ECO:0000259" key="2">
    <source>
        <dbReference type="PROSITE" id="PS50158"/>
    </source>
</evidence>
<dbReference type="Gene3D" id="2.40.70.10">
    <property type="entry name" value="Acid Proteases"/>
    <property type="match status" value="1"/>
</dbReference>
<dbReference type="Proteomes" id="UP000886998">
    <property type="component" value="Unassembled WGS sequence"/>
</dbReference>
<protein>
    <submittedName>
        <fullName evidence="3">CCHC-type domain-containing protein</fullName>
    </submittedName>
</protein>
<keyword evidence="1" id="KW-0863">Zinc-finger</keyword>
<reference evidence="3" key="1">
    <citation type="submission" date="2020-08" db="EMBL/GenBank/DDBJ databases">
        <title>Multicomponent nature underlies the extraordinary mechanical properties of spider dragline silk.</title>
        <authorList>
            <person name="Kono N."/>
            <person name="Nakamura H."/>
            <person name="Mori M."/>
            <person name="Yoshida Y."/>
            <person name="Ohtoshi R."/>
            <person name="Malay A.D."/>
            <person name="Moran D.A.P."/>
            <person name="Tomita M."/>
            <person name="Numata K."/>
            <person name="Arakawa K."/>
        </authorList>
    </citation>
    <scope>NUCLEOTIDE SEQUENCE</scope>
</reference>
<evidence type="ECO:0000256" key="1">
    <source>
        <dbReference type="PROSITE-ProRule" id="PRU00047"/>
    </source>
</evidence>
<evidence type="ECO:0000313" key="4">
    <source>
        <dbReference type="Proteomes" id="UP000886998"/>
    </source>
</evidence>
<evidence type="ECO:0000313" key="3">
    <source>
        <dbReference type="EMBL" id="GFY50031.1"/>
    </source>
</evidence>
<dbReference type="PROSITE" id="PS50158">
    <property type="entry name" value="ZF_CCHC"/>
    <property type="match status" value="1"/>
</dbReference>
<dbReference type="GO" id="GO:0003676">
    <property type="term" value="F:nucleic acid binding"/>
    <property type="evidence" value="ECO:0007669"/>
    <property type="project" value="InterPro"/>
</dbReference>
<proteinExistence type="predicted"/>
<organism evidence="3 4">
    <name type="scientific">Trichonephila inaurata madagascariensis</name>
    <dbReference type="NCBI Taxonomy" id="2747483"/>
    <lineage>
        <taxon>Eukaryota</taxon>
        <taxon>Metazoa</taxon>
        <taxon>Ecdysozoa</taxon>
        <taxon>Arthropoda</taxon>
        <taxon>Chelicerata</taxon>
        <taxon>Arachnida</taxon>
        <taxon>Araneae</taxon>
        <taxon>Araneomorphae</taxon>
        <taxon>Entelegynae</taxon>
        <taxon>Araneoidea</taxon>
        <taxon>Nephilidae</taxon>
        <taxon>Trichonephila</taxon>
        <taxon>Trichonephila inaurata</taxon>
    </lineage>
</organism>
<keyword evidence="4" id="KW-1185">Reference proteome</keyword>
<dbReference type="GO" id="GO:0008270">
    <property type="term" value="F:zinc ion binding"/>
    <property type="evidence" value="ECO:0007669"/>
    <property type="project" value="UniProtKB-KW"/>
</dbReference>
<dbReference type="InterPro" id="IPR021109">
    <property type="entry name" value="Peptidase_aspartic_dom_sf"/>
</dbReference>
<keyword evidence="1" id="KW-0479">Metal-binding</keyword>
<dbReference type="EMBL" id="BMAV01007279">
    <property type="protein sequence ID" value="GFY50031.1"/>
    <property type="molecule type" value="Genomic_DNA"/>
</dbReference>
<name>A0A8X6XBW3_9ARAC</name>
<keyword evidence="1" id="KW-0862">Zinc</keyword>